<feature type="signal peptide" evidence="3">
    <location>
        <begin position="1"/>
        <end position="23"/>
    </location>
</feature>
<dbReference type="InterPro" id="IPR000618">
    <property type="entry name" value="Insect_cuticle"/>
</dbReference>
<protein>
    <submittedName>
        <fullName evidence="4">Cuticular protein 41</fullName>
    </submittedName>
</protein>
<accession>A0A3S7SJN0</accession>
<dbReference type="OrthoDB" id="6379191at2759"/>
<proteinExistence type="evidence at transcript level"/>
<evidence type="ECO:0000256" key="3">
    <source>
        <dbReference type="SAM" id="SignalP"/>
    </source>
</evidence>
<dbReference type="GO" id="GO:0042302">
    <property type="term" value="F:structural constituent of cuticle"/>
    <property type="evidence" value="ECO:0007669"/>
    <property type="project" value="UniProtKB-UniRule"/>
</dbReference>
<feature type="chain" id="PRO_5019132008" evidence="3">
    <location>
        <begin position="24"/>
        <end position="253"/>
    </location>
</feature>
<dbReference type="Pfam" id="PF00379">
    <property type="entry name" value="Chitin_bind_4"/>
    <property type="match status" value="1"/>
</dbReference>
<dbReference type="PROSITE" id="PS51155">
    <property type="entry name" value="CHIT_BIND_RR_2"/>
    <property type="match status" value="1"/>
</dbReference>
<keyword evidence="1" id="KW-0193">Cuticle</keyword>
<dbReference type="EMBL" id="MG601549">
    <property type="protein sequence ID" value="AYA49874.1"/>
    <property type="molecule type" value="mRNA"/>
</dbReference>
<evidence type="ECO:0000256" key="1">
    <source>
        <dbReference type="PROSITE-ProRule" id="PRU00497"/>
    </source>
</evidence>
<dbReference type="AlphaFoldDB" id="A0A3S7SJN0"/>
<evidence type="ECO:0000313" key="4">
    <source>
        <dbReference type="EMBL" id="AYA49874.1"/>
    </source>
</evidence>
<feature type="region of interest" description="Disordered" evidence="2">
    <location>
        <begin position="88"/>
        <end position="116"/>
    </location>
</feature>
<evidence type="ECO:0000256" key="2">
    <source>
        <dbReference type="SAM" id="MobiDB-lite"/>
    </source>
</evidence>
<sequence>MKHQLKEQFLFQVLCALVALCAAAPQYKPFKYNKTPQIVQYRPANSNPASNDEGQYRPDDSGAYVHIDNPYNYKNIASGAYVSDNSGAYNDDGQYHPDNSGAYIPDGSGRYEHSDEGYQHQGADYNPYVGNVNRGASPSPVSIYKPVTAAPSLVAKGNSAGNKDYNKYGIIRKIEQVLEDGYHYIYETENGILGEEEGHLANKGQEGEYMDVKGFYRYIGPDNVEYKVEYTVDPENGFVPRGAHIPQLPQPSA</sequence>
<keyword evidence="3" id="KW-0732">Signal</keyword>
<organism evidence="4">
    <name type="scientific">Leptinotarsa decemlineata</name>
    <name type="common">Colorado potato beetle</name>
    <name type="synonym">Doryphora decemlineata</name>
    <dbReference type="NCBI Taxonomy" id="7539"/>
    <lineage>
        <taxon>Eukaryota</taxon>
        <taxon>Metazoa</taxon>
        <taxon>Ecdysozoa</taxon>
        <taxon>Arthropoda</taxon>
        <taxon>Hexapoda</taxon>
        <taxon>Insecta</taxon>
        <taxon>Pterygota</taxon>
        <taxon>Neoptera</taxon>
        <taxon>Endopterygota</taxon>
        <taxon>Coleoptera</taxon>
        <taxon>Polyphaga</taxon>
        <taxon>Cucujiformia</taxon>
        <taxon>Chrysomeloidea</taxon>
        <taxon>Chrysomelidae</taxon>
        <taxon>Chrysomelinae</taxon>
        <taxon>Doryphorini</taxon>
        <taxon>Leptinotarsa</taxon>
    </lineage>
</organism>
<reference evidence="4" key="1">
    <citation type="submission" date="2017-11" db="EMBL/GenBank/DDBJ databases">
        <authorList>
            <person name="Wang Y.-W."/>
            <person name="Wan P.-J."/>
            <person name="Li G.-Q."/>
        </authorList>
    </citation>
    <scope>NUCLEOTIDE SEQUENCE</scope>
</reference>
<name>A0A3S7SJN0_LEPDE</name>